<protein>
    <submittedName>
        <fullName evidence="3">Uncharacterized protein</fullName>
    </submittedName>
</protein>
<dbReference type="GO" id="GO:0005737">
    <property type="term" value="C:cytoplasm"/>
    <property type="evidence" value="ECO:0007669"/>
    <property type="project" value="TreeGrafter"/>
</dbReference>
<dbReference type="GeneTree" id="ENSGT00390000013678"/>
<keyword evidence="1" id="KW-0175">Coiled coil</keyword>
<accession>A0A452V6L6</accession>
<feature type="region of interest" description="Disordered" evidence="2">
    <location>
        <begin position="1"/>
        <end position="47"/>
    </location>
</feature>
<feature type="region of interest" description="Disordered" evidence="2">
    <location>
        <begin position="80"/>
        <end position="101"/>
    </location>
</feature>
<sequence>MEIAQPPPRLAWGTARSWHGGSSTRPVSRDTPSTINPRSPRVHGGPGWVGVQQGCSGGTVRLGPALPYRHRLRTSRPLKMNSRNQGTACREDGSECWSSTRPGSRHWRPVCEWLPHLGRGGSSTTPGSEWLFPRAEGVPHPGSAELLTHVRRADLGLQLQGAREEARTAGQRLAAQAVVLSACQGQLRQAEAENAQLQLQLKKMNEEYAIRLQRCARAVAVSTGWGGPAVGGRPRALGSPSLAWVCRTASGRPRGPRRLHCPIRSAERIVGSSVLPASPALLSPG</sequence>
<name>A0A452V6L6_URSMA</name>
<dbReference type="AlphaFoldDB" id="A0A452V6L6"/>
<evidence type="ECO:0000256" key="2">
    <source>
        <dbReference type="SAM" id="MobiDB-lite"/>
    </source>
</evidence>
<dbReference type="Ensembl" id="ENSUMAT00000034476.1">
    <property type="protein sequence ID" value="ENSUMAP00000029164.1"/>
    <property type="gene ID" value="ENSUMAG00000021161.1"/>
</dbReference>
<evidence type="ECO:0000256" key="1">
    <source>
        <dbReference type="SAM" id="Coils"/>
    </source>
</evidence>
<dbReference type="InterPro" id="IPR039873">
    <property type="entry name" value="CCDC78"/>
</dbReference>
<proteinExistence type="predicted"/>
<feature type="coiled-coil region" evidence="1">
    <location>
        <begin position="180"/>
        <end position="207"/>
    </location>
</feature>
<reference evidence="3" key="1">
    <citation type="submission" date="2019-03" db="UniProtKB">
        <authorList>
            <consortium name="Ensembl"/>
        </authorList>
    </citation>
    <scope>IDENTIFICATION</scope>
</reference>
<organism evidence="3">
    <name type="scientific">Ursus maritimus</name>
    <name type="common">Polar bear</name>
    <name type="synonym">Thalarctos maritimus</name>
    <dbReference type="NCBI Taxonomy" id="29073"/>
    <lineage>
        <taxon>Eukaryota</taxon>
        <taxon>Metazoa</taxon>
        <taxon>Chordata</taxon>
        <taxon>Craniata</taxon>
        <taxon>Vertebrata</taxon>
        <taxon>Euteleostomi</taxon>
        <taxon>Mammalia</taxon>
        <taxon>Eutheria</taxon>
        <taxon>Laurasiatheria</taxon>
        <taxon>Carnivora</taxon>
        <taxon>Caniformia</taxon>
        <taxon>Ursidae</taxon>
        <taxon>Ursus</taxon>
    </lineage>
</organism>
<evidence type="ECO:0000313" key="3">
    <source>
        <dbReference type="Ensembl" id="ENSUMAP00000029164"/>
    </source>
</evidence>
<dbReference type="PANTHER" id="PTHR22106">
    <property type="entry name" value="COILED-COIL DOMAIN-CONTAINING PROTEIN 78"/>
    <property type="match status" value="1"/>
</dbReference>
<feature type="compositionally biased region" description="Polar residues" evidence="2">
    <location>
        <begin position="20"/>
        <end position="37"/>
    </location>
</feature>
<dbReference type="PANTHER" id="PTHR22106:SF5">
    <property type="entry name" value="COILED-COIL DOMAIN-CONTAINING PROTEIN 78"/>
    <property type="match status" value="1"/>
</dbReference>